<dbReference type="InterPro" id="IPR014710">
    <property type="entry name" value="RmlC-like_jellyroll"/>
</dbReference>
<name>A0ABR3FGH5_9AGAR</name>
<proteinExistence type="predicted"/>
<reference evidence="1 2" key="1">
    <citation type="submission" date="2024-02" db="EMBL/GenBank/DDBJ databases">
        <title>A draft genome for the cacao thread blight pathogen Marasmius crinis-equi.</title>
        <authorList>
            <person name="Cohen S.P."/>
            <person name="Baruah I.K."/>
            <person name="Amoako-Attah I."/>
            <person name="Bukari Y."/>
            <person name="Meinhardt L.W."/>
            <person name="Bailey B.A."/>
        </authorList>
    </citation>
    <scope>NUCLEOTIDE SEQUENCE [LARGE SCALE GENOMIC DNA]</scope>
    <source>
        <strain evidence="1 2">GH-76</strain>
    </source>
</reference>
<dbReference type="EC" id="1.13.11.5" evidence="1"/>
<dbReference type="InterPro" id="IPR004313">
    <property type="entry name" value="ARD"/>
</dbReference>
<keyword evidence="2" id="KW-1185">Reference proteome</keyword>
<dbReference type="Pfam" id="PF03079">
    <property type="entry name" value="ARD"/>
    <property type="match status" value="1"/>
</dbReference>
<dbReference type="Gene3D" id="2.60.120.10">
    <property type="entry name" value="Jelly Rolls"/>
    <property type="match status" value="1"/>
</dbReference>
<evidence type="ECO:0000313" key="2">
    <source>
        <dbReference type="Proteomes" id="UP001465976"/>
    </source>
</evidence>
<dbReference type="Proteomes" id="UP001465976">
    <property type="component" value="Unassembled WGS sequence"/>
</dbReference>
<gene>
    <name evidence="1" type="primary">ADI1_4</name>
    <name evidence="1" type="ORF">V5O48_007515</name>
</gene>
<protein>
    <submittedName>
        <fullName evidence="1">1,2-dihydroxy-3-keto-5-methylthiopentene dioxygenase</fullName>
        <ecNumber evidence="1">1.13.11.5</ecNumber>
    </submittedName>
</protein>
<dbReference type="GO" id="GO:0004411">
    <property type="term" value="F:homogentisate 1,2-dioxygenase activity"/>
    <property type="evidence" value="ECO:0007669"/>
    <property type="project" value="UniProtKB-EC"/>
</dbReference>
<keyword evidence="1" id="KW-0223">Dioxygenase</keyword>
<comment type="caution">
    <text evidence="1">The sequence shown here is derived from an EMBL/GenBank/DDBJ whole genome shotgun (WGS) entry which is preliminary data.</text>
</comment>
<organism evidence="1 2">
    <name type="scientific">Marasmius crinis-equi</name>
    <dbReference type="NCBI Taxonomy" id="585013"/>
    <lineage>
        <taxon>Eukaryota</taxon>
        <taxon>Fungi</taxon>
        <taxon>Dikarya</taxon>
        <taxon>Basidiomycota</taxon>
        <taxon>Agaricomycotina</taxon>
        <taxon>Agaricomycetes</taxon>
        <taxon>Agaricomycetidae</taxon>
        <taxon>Agaricales</taxon>
        <taxon>Marasmiineae</taxon>
        <taxon>Marasmiaceae</taxon>
        <taxon>Marasmius</taxon>
    </lineage>
</organism>
<dbReference type="EMBL" id="JBAHYK010000396">
    <property type="protein sequence ID" value="KAL0574451.1"/>
    <property type="molecule type" value="Genomic_DNA"/>
</dbReference>
<accession>A0ABR3FGH5</accession>
<sequence>MRAYYRDLSATDLTLPHDTGRTVLEERFRVLKLKFWTVKGTDVECEKQFRAIGEDLGFVDGTRKEVVSDFAKLDPKSAEEQAKFFAQDVLVLNDVISFIKEGKCYYDFKDPETNDYIRILMRPGRACFAPEGTIVQRYPYAETKDRLCIYDVYKTAEPLVGQASLVPSHGQDLRSDPVRVTYLKDIGVA</sequence>
<evidence type="ECO:0000313" key="1">
    <source>
        <dbReference type="EMBL" id="KAL0574451.1"/>
    </source>
</evidence>
<keyword evidence="1" id="KW-0560">Oxidoreductase</keyword>